<reference evidence="3" key="1">
    <citation type="journal article" date="2012" name="Proc. Natl. Acad. Sci. U.S.A.">
        <title>Genome sequence of the button mushroom Agaricus bisporus reveals mechanisms governing adaptation to a humic-rich ecological niche.</title>
        <authorList>
            <person name="Morin E."/>
            <person name="Kohler A."/>
            <person name="Baker A.R."/>
            <person name="Foulongne-Oriol M."/>
            <person name="Lombard V."/>
            <person name="Nagy L.G."/>
            <person name="Ohm R.A."/>
            <person name="Patyshakuliyeva A."/>
            <person name="Brun A."/>
            <person name="Aerts A.L."/>
            <person name="Bailey A.M."/>
            <person name="Billette C."/>
            <person name="Coutinho P.M."/>
            <person name="Deakin G."/>
            <person name="Doddapaneni H."/>
            <person name="Floudas D."/>
            <person name="Grimwood J."/>
            <person name="Hilden K."/>
            <person name="Kuees U."/>
            <person name="LaButti K.M."/>
            <person name="Lapidus A."/>
            <person name="Lindquist E.A."/>
            <person name="Lucas S.M."/>
            <person name="Murat C."/>
            <person name="Riley R.W."/>
            <person name="Salamov A.A."/>
            <person name="Schmutz J."/>
            <person name="Subramanian V."/>
            <person name="Woesten H.A.B."/>
            <person name="Xu J."/>
            <person name="Eastwood D.C."/>
            <person name="Foster G.D."/>
            <person name="Sonnenberg A.S."/>
            <person name="Cullen D."/>
            <person name="de Vries R.P."/>
            <person name="Lundell T."/>
            <person name="Hibbett D.S."/>
            <person name="Henrissat B."/>
            <person name="Burton K.S."/>
            <person name="Kerrigan R.W."/>
            <person name="Challen M.P."/>
            <person name="Grigoriev I.V."/>
            <person name="Martin F."/>
        </authorList>
    </citation>
    <scope>NUCLEOTIDE SEQUENCE [LARGE SCALE GENOMIC DNA]</scope>
    <source>
        <strain evidence="3">JB137-S8 / ATCC MYA-4627 / FGSC 10392</strain>
    </source>
</reference>
<evidence type="ECO:0000313" key="3">
    <source>
        <dbReference type="Proteomes" id="UP000008493"/>
    </source>
</evidence>
<dbReference type="GeneID" id="18823826"/>
<protein>
    <submittedName>
        <fullName evidence="2">Uncharacterized protein</fullName>
    </submittedName>
</protein>
<dbReference type="HOGENOM" id="CLU_2482813_0_0_1"/>
<dbReference type="RefSeq" id="XP_007328735.1">
    <property type="nucleotide sequence ID" value="XM_007328673.1"/>
</dbReference>
<dbReference type="AlphaFoldDB" id="K5XDP5"/>
<feature type="chain" id="PRO_5003886239" evidence="1">
    <location>
        <begin position="21"/>
        <end position="87"/>
    </location>
</feature>
<dbReference type="InParanoid" id="K5XDP5"/>
<evidence type="ECO:0000313" key="2">
    <source>
        <dbReference type="EMBL" id="EKM81287.1"/>
    </source>
</evidence>
<organism evidence="2 3">
    <name type="scientific">Agaricus bisporus var. burnettii (strain JB137-S8 / ATCC MYA-4627 / FGSC 10392)</name>
    <name type="common">White button mushroom</name>
    <dbReference type="NCBI Taxonomy" id="597362"/>
    <lineage>
        <taxon>Eukaryota</taxon>
        <taxon>Fungi</taxon>
        <taxon>Dikarya</taxon>
        <taxon>Basidiomycota</taxon>
        <taxon>Agaricomycotina</taxon>
        <taxon>Agaricomycetes</taxon>
        <taxon>Agaricomycetidae</taxon>
        <taxon>Agaricales</taxon>
        <taxon>Agaricineae</taxon>
        <taxon>Agaricaceae</taxon>
        <taxon>Agaricus</taxon>
    </lineage>
</organism>
<accession>K5XDP5</accession>
<sequence length="87" mass="9448">MKTSIIAFIAAGLTAHIALANPMAHARDTGIICTCDNVNCTEPPSRLFCQRELDCCPGWKELPCDPIFPPPNTVGGFALCRLPLEDY</sequence>
<feature type="signal peptide" evidence="1">
    <location>
        <begin position="1"/>
        <end position="20"/>
    </location>
</feature>
<dbReference type="Proteomes" id="UP000008493">
    <property type="component" value="Unassembled WGS sequence"/>
</dbReference>
<gene>
    <name evidence="2" type="ORF">AGABI1DRAFT_112950</name>
</gene>
<proteinExistence type="predicted"/>
<dbReference type="OMA" id="PMAHARD"/>
<keyword evidence="3" id="KW-1185">Reference proteome</keyword>
<keyword evidence="1" id="KW-0732">Signal</keyword>
<name>K5XDP5_AGABU</name>
<dbReference type="KEGG" id="abp:AGABI1DRAFT112950"/>
<evidence type="ECO:0000256" key="1">
    <source>
        <dbReference type="SAM" id="SignalP"/>
    </source>
</evidence>
<dbReference type="EMBL" id="JH971388">
    <property type="protein sequence ID" value="EKM81287.1"/>
    <property type="molecule type" value="Genomic_DNA"/>
</dbReference>